<accession>A0A1W1H6B4</accession>
<protein>
    <submittedName>
        <fullName evidence="4">ABC transporter, periplasmic domain</fullName>
    </submittedName>
</protein>
<evidence type="ECO:0000256" key="2">
    <source>
        <dbReference type="SAM" id="SignalP"/>
    </source>
</evidence>
<dbReference type="STRING" id="1246637.MTBBW1_1220003"/>
<keyword evidence="5" id="KW-1185">Reference proteome</keyword>
<dbReference type="InterPro" id="IPR001638">
    <property type="entry name" value="Solute-binding_3/MltF_N"/>
</dbReference>
<dbReference type="AlphaFoldDB" id="A0A1W1H6B4"/>
<dbReference type="SUPFAM" id="SSF53850">
    <property type="entry name" value="Periplasmic binding protein-like II"/>
    <property type="match status" value="1"/>
</dbReference>
<evidence type="ECO:0000259" key="3">
    <source>
        <dbReference type="SMART" id="SM00062"/>
    </source>
</evidence>
<feature type="signal peptide" evidence="2">
    <location>
        <begin position="1"/>
        <end position="25"/>
    </location>
</feature>
<reference evidence="4 5" key="1">
    <citation type="submission" date="2017-03" db="EMBL/GenBank/DDBJ databases">
        <authorList>
            <person name="Afonso C.L."/>
            <person name="Miller P.J."/>
            <person name="Scott M.A."/>
            <person name="Spackman E."/>
            <person name="Goraichik I."/>
            <person name="Dimitrov K.M."/>
            <person name="Suarez D.L."/>
            <person name="Swayne D.E."/>
        </authorList>
    </citation>
    <scope>NUCLEOTIDE SEQUENCE [LARGE SCALE GENOMIC DNA]</scope>
    <source>
        <strain evidence="4">PRJEB14757</strain>
    </source>
</reference>
<dbReference type="EMBL" id="FWEV01000027">
    <property type="protein sequence ID" value="SLM28003.1"/>
    <property type="molecule type" value="Genomic_DNA"/>
</dbReference>
<gene>
    <name evidence="4" type="ORF">MTBBW1_1220003</name>
</gene>
<organism evidence="4 5">
    <name type="scientific">Desulfamplus magnetovallimortis</name>
    <dbReference type="NCBI Taxonomy" id="1246637"/>
    <lineage>
        <taxon>Bacteria</taxon>
        <taxon>Pseudomonadati</taxon>
        <taxon>Thermodesulfobacteriota</taxon>
        <taxon>Desulfobacteria</taxon>
        <taxon>Desulfobacterales</taxon>
        <taxon>Desulfobacteraceae</taxon>
        <taxon>Desulfamplus</taxon>
    </lineage>
</organism>
<keyword evidence="1 2" id="KW-0732">Signal</keyword>
<evidence type="ECO:0000256" key="1">
    <source>
        <dbReference type="ARBA" id="ARBA00022729"/>
    </source>
</evidence>
<sequence length="259" mass="29060">MFTLNRKIGFVTLVVMIILSTAANAEKISLVADEWPPFNGVPNSENEGFIVDVARSVFENNGIEVSYETLAWKRAVEMVREGYNNGLIGASKTDAPDFVFPSEELARNCISFYVRKDTSWRFTDRSDIERVALGVIAGYDYRRWLLDYIQDNQDNFDKVQVITGQNPLQRNIMKLIDGRIDAIVDNEAVIVNVAGKMGVSNQITLAGYGTEVSYIYIAFSPKLPESKNYADILSKGIDILRASGGFKKILTKYGLTDWK</sequence>
<feature type="domain" description="Solute-binding protein family 3/N-terminal" evidence="3">
    <location>
        <begin position="27"/>
        <end position="257"/>
    </location>
</feature>
<evidence type="ECO:0000313" key="5">
    <source>
        <dbReference type="Proteomes" id="UP000191931"/>
    </source>
</evidence>
<dbReference type="Gene3D" id="3.40.190.10">
    <property type="entry name" value="Periplasmic binding protein-like II"/>
    <property type="match status" value="2"/>
</dbReference>
<dbReference type="PANTHER" id="PTHR35936:SF25">
    <property type="entry name" value="ABC TRANSPORTER SUBSTRATE-BINDING PROTEIN"/>
    <property type="match status" value="1"/>
</dbReference>
<dbReference type="Proteomes" id="UP000191931">
    <property type="component" value="Unassembled WGS sequence"/>
</dbReference>
<proteinExistence type="predicted"/>
<name>A0A1W1H6B4_9BACT</name>
<feature type="chain" id="PRO_5012415907" evidence="2">
    <location>
        <begin position="26"/>
        <end position="259"/>
    </location>
</feature>
<evidence type="ECO:0000313" key="4">
    <source>
        <dbReference type="EMBL" id="SLM28003.1"/>
    </source>
</evidence>
<dbReference type="PANTHER" id="PTHR35936">
    <property type="entry name" value="MEMBRANE-BOUND LYTIC MUREIN TRANSGLYCOSYLASE F"/>
    <property type="match status" value="1"/>
</dbReference>
<dbReference type="Pfam" id="PF00497">
    <property type="entry name" value="SBP_bac_3"/>
    <property type="match status" value="1"/>
</dbReference>
<dbReference type="RefSeq" id="WP_186441307.1">
    <property type="nucleotide sequence ID" value="NZ_LT828546.1"/>
</dbReference>
<dbReference type="SMART" id="SM00062">
    <property type="entry name" value="PBPb"/>
    <property type="match status" value="1"/>
</dbReference>